<reference evidence="3" key="1">
    <citation type="submission" date="2023-11" db="EMBL/GenBank/DDBJ databases">
        <authorList>
            <person name="Fontdevila Pareta N."/>
            <person name="Massart S."/>
            <person name="Lateur M."/>
            <person name="Steyer S."/>
        </authorList>
    </citation>
    <scope>NUCLEOTIDE SEQUENCE</scope>
    <source>
        <strain evidence="1">224-BE</strain>
        <strain evidence="2">621-BE</strain>
        <strain evidence="3">626-BE</strain>
    </source>
</reference>
<sequence length="517" mass="60406">MVKLIDSDFIRIFEALHFKSNLTAEIKEYLAFCQGNLSRLNSKSFDAVVGGKSRVYKSSFILENGQLAKLEITTDDCVFLMCDYFENFNKEYTNKSTYPIGNAIGYFKHPETTKVLERFKDKGLMQICAEDETLGCRFPKRDVRKAYPNLSDSDLEFSYRLSNSLGRLMTFEDLKGADIKHFEVKRELVDQTELSDSKFLSKLNDYIGEFITIQSNEADQILFDALKRSCALIFTELDPKDRDKIYNNEIFTGILYKLLKDYKNVKSGSKTKFDILLSFNARFANDVEKIFDTKVIVDHKEALKNPEILSRDVFDIAILRDIAMRTKMDFEHEDRSHMLDDMSDRVLADAFEKYFQLNYNIYDKEMVEGVVLVFFSFLSTSPGIYERNEVFLFKARNSRGMVIQHEIKSRDFLKSIDTCREFMSKRDSKRNIFRLFCSKRANYAIMVNAAMGFKPRLYQHCAPILDHMRIDFWKGLKVELLTTEEELSYTILKAITEYHSRRDEKSKLNYLKLVGLT</sequence>
<dbReference type="InterPro" id="IPR004909">
    <property type="entry name" value="Vir_Hsp90"/>
</dbReference>
<accession>A0AAU6RWG9</accession>
<evidence type="ECO:0000313" key="2">
    <source>
        <dbReference type="EMBL" id="WZH56823.1"/>
    </source>
</evidence>
<dbReference type="EMBL" id="OR887736">
    <property type="protein sequence ID" value="WZH56823.1"/>
    <property type="molecule type" value="Genomic_RNA"/>
</dbReference>
<dbReference type="EMBL" id="OR887735">
    <property type="protein sequence ID" value="WZH56813.1"/>
    <property type="molecule type" value="Genomic_RNA"/>
</dbReference>
<name>A0AAU6RWG9_9CLOS</name>
<dbReference type="Pfam" id="PF03225">
    <property type="entry name" value="Viral_Hsp90"/>
    <property type="match status" value="1"/>
</dbReference>
<protein>
    <submittedName>
        <fullName evidence="3">HSP90-like protein</fullName>
    </submittedName>
</protein>
<dbReference type="EMBL" id="OR887737">
    <property type="protein sequence ID" value="WZH56833.1"/>
    <property type="molecule type" value="Genomic_RNA"/>
</dbReference>
<organism evidence="3">
    <name type="scientific">Pyrus virus A</name>
    <dbReference type="NCBI Taxonomy" id="3139198"/>
    <lineage>
        <taxon>Viruses</taxon>
        <taxon>Riboviria</taxon>
        <taxon>Orthornavirae</taxon>
        <taxon>Kitrinoviricota</taxon>
        <taxon>Alsuviricetes</taxon>
        <taxon>Martellivirales</taxon>
        <taxon>Closteroviridae</taxon>
        <taxon>Velarivirus</taxon>
        <taxon>Velarivirus gembloutense</taxon>
    </lineage>
</organism>
<proteinExistence type="predicted"/>
<evidence type="ECO:0000313" key="1">
    <source>
        <dbReference type="EMBL" id="WZH56813.1"/>
    </source>
</evidence>
<gene>
    <name evidence="3" type="primary">ORF5</name>
</gene>
<evidence type="ECO:0000313" key="3">
    <source>
        <dbReference type="EMBL" id="WZH56833.1"/>
    </source>
</evidence>